<dbReference type="Gene3D" id="1.10.510.10">
    <property type="entry name" value="Transferase(Phosphotransferase) domain 1"/>
    <property type="match status" value="1"/>
</dbReference>
<evidence type="ECO:0000313" key="5">
    <source>
        <dbReference type="EMBL" id="RVX66981.1"/>
    </source>
</evidence>
<keyword evidence="1" id="KW-0723">Serine/threonine-protein kinase</keyword>
<dbReference type="AlphaFoldDB" id="A0A438MVS7"/>
<dbReference type="Proteomes" id="UP000288859">
    <property type="component" value="Unassembled WGS sequence"/>
</dbReference>
<sequence length="273" mass="30729">MFGLPNQKCRDGRLALFKSPLRPKTDEQAFATRDLNNEMTLLRGPLKGVEGVRQLIDTVSLQNESTIDGAQAGVFEYLDNDLDNFHYLKMESVAFSAMKTKRLSRTSSDLSIKIIGFGIAASTPEDRHRTITNPFWRSPESWLGLSWGPSADIWSFGAIIGSLLMEPGFWLLKIVANPRGEFPPEYRDLESIRALRTLVTFPPTLLSRVSPELEEMICHLEPNVVQGTPLTLSYFGELFHADKGGWDFVTAALEPDPEKRPTATQLLQHPWLR</sequence>
<keyword evidence="3" id="KW-0067">ATP-binding</keyword>
<dbReference type="EMBL" id="NAJM01000053">
    <property type="protein sequence ID" value="RVX66981.1"/>
    <property type="molecule type" value="Genomic_DNA"/>
</dbReference>
<dbReference type="PROSITE" id="PS50011">
    <property type="entry name" value="PROTEIN_KINASE_DOM"/>
    <property type="match status" value="1"/>
</dbReference>
<evidence type="ECO:0000256" key="3">
    <source>
        <dbReference type="ARBA" id="ARBA00022840"/>
    </source>
</evidence>
<comment type="caution">
    <text evidence="5">The sequence shown here is derived from an EMBL/GenBank/DDBJ whole genome shotgun (WGS) entry which is preliminary data.</text>
</comment>
<dbReference type="SUPFAM" id="SSF56112">
    <property type="entry name" value="Protein kinase-like (PK-like)"/>
    <property type="match status" value="1"/>
</dbReference>
<evidence type="ECO:0000256" key="1">
    <source>
        <dbReference type="ARBA" id="ARBA00022527"/>
    </source>
</evidence>
<dbReference type="SMART" id="SM00220">
    <property type="entry name" value="S_TKc"/>
    <property type="match status" value="1"/>
</dbReference>
<organism evidence="5 6">
    <name type="scientific">Exophiala mesophila</name>
    <name type="common">Black yeast-like fungus</name>
    <dbReference type="NCBI Taxonomy" id="212818"/>
    <lineage>
        <taxon>Eukaryota</taxon>
        <taxon>Fungi</taxon>
        <taxon>Dikarya</taxon>
        <taxon>Ascomycota</taxon>
        <taxon>Pezizomycotina</taxon>
        <taxon>Eurotiomycetes</taxon>
        <taxon>Chaetothyriomycetidae</taxon>
        <taxon>Chaetothyriales</taxon>
        <taxon>Herpotrichiellaceae</taxon>
        <taxon>Exophiala</taxon>
    </lineage>
</organism>
<keyword evidence="1" id="KW-0418">Kinase</keyword>
<evidence type="ECO:0000313" key="6">
    <source>
        <dbReference type="Proteomes" id="UP000288859"/>
    </source>
</evidence>
<feature type="domain" description="Protein kinase" evidence="4">
    <location>
        <begin position="1"/>
        <end position="272"/>
    </location>
</feature>
<dbReference type="Pfam" id="PF00069">
    <property type="entry name" value="Pkinase"/>
    <property type="match status" value="1"/>
</dbReference>
<protein>
    <recommendedName>
        <fullName evidence="4">Protein kinase domain-containing protein</fullName>
    </recommendedName>
</protein>
<dbReference type="InterPro" id="IPR000719">
    <property type="entry name" value="Prot_kinase_dom"/>
</dbReference>
<gene>
    <name evidence="5" type="ORF">B0A52_09195</name>
</gene>
<accession>A0A438MVS7</accession>
<keyword evidence="1" id="KW-0808">Transferase</keyword>
<dbReference type="OrthoDB" id="5979581at2759"/>
<keyword evidence="2" id="KW-0547">Nucleotide-binding</keyword>
<dbReference type="GO" id="GO:0004674">
    <property type="term" value="F:protein serine/threonine kinase activity"/>
    <property type="evidence" value="ECO:0007669"/>
    <property type="project" value="UniProtKB-KW"/>
</dbReference>
<name>A0A438MVS7_EXOME</name>
<dbReference type="VEuPathDB" id="FungiDB:PV10_03093"/>
<reference evidence="5 6" key="1">
    <citation type="submission" date="2017-03" db="EMBL/GenBank/DDBJ databases">
        <title>Genomes of endolithic fungi from Antarctica.</title>
        <authorList>
            <person name="Coleine C."/>
            <person name="Masonjones S."/>
            <person name="Stajich J.E."/>
        </authorList>
    </citation>
    <scope>NUCLEOTIDE SEQUENCE [LARGE SCALE GENOMIC DNA]</scope>
    <source>
        <strain evidence="5 6">CCFEE 6314</strain>
    </source>
</reference>
<dbReference type="GO" id="GO:0005524">
    <property type="term" value="F:ATP binding"/>
    <property type="evidence" value="ECO:0007669"/>
    <property type="project" value="UniProtKB-KW"/>
</dbReference>
<dbReference type="InterPro" id="IPR050117">
    <property type="entry name" value="MAPK"/>
</dbReference>
<dbReference type="PANTHER" id="PTHR24055">
    <property type="entry name" value="MITOGEN-ACTIVATED PROTEIN KINASE"/>
    <property type="match status" value="1"/>
</dbReference>
<evidence type="ECO:0000256" key="2">
    <source>
        <dbReference type="ARBA" id="ARBA00022741"/>
    </source>
</evidence>
<evidence type="ECO:0000259" key="4">
    <source>
        <dbReference type="PROSITE" id="PS50011"/>
    </source>
</evidence>
<dbReference type="InterPro" id="IPR011009">
    <property type="entry name" value="Kinase-like_dom_sf"/>
</dbReference>
<proteinExistence type="predicted"/>